<dbReference type="GO" id="GO:0000978">
    <property type="term" value="F:RNA polymerase II cis-regulatory region sequence-specific DNA binding"/>
    <property type="evidence" value="ECO:0007669"/>
    <property type="project" value="TreeGrafter"/>
</dbReference>
<organism evidence="7 8">
    <name type="scientific">Ophiocordyceps sinensis (strain Co18 / CGMCC 3.14243)</name>
    <name type="common">Yarsagumba caterpillar fungus</name>
    <name type="synonym">Hirsutella sinensis</name>
    <dbReference type="NCBI Taxonomy" id="911162"/>
    <lineage>
        <taxon>Eukaryota</taxon>
        <taxon>Fungi</taxon>
        <taxon>Dikarya</taxon>
        <taxon>Ascomycota</taxon>
        <taxon>Pezizomycotina</taxon>
        <taxon>Sordariomycetes</taxon>
        <taxon>Hypocreomycetidae</taxon>
        <taxon>Hypocreales</taxon>
        <taxon>Ophiocordycipitaceae</taxon>
        <taxon>Ophiocordyceps</taxon>
    </lineage>
</organism>
<evidence type="ECO:0000313" key="7">
    <source>
        <dbReference type="EMBL" id="EQL00870.1"/>
    </source>
</evidence>
<keyword evidence="4" id="KW-0539">Nucleus</keyword>
<evidence type="ECO:0000256" key="3">
    <source>
        <dbReference type="ARBA" id="ARBA00023163"/>
    </source>
</evidence>
<dbReference type="SMART" id="SM00906">
    <property type="entry name" value="Fungal_trans"/>
    <property type="match status" value="1"/>
</dbReference>
<dbReference type="PANTHER" id="PTHR47424:SF5">
    <property type="entry name" value="ZN(II)2CYS6 TRANSCRIPTION FACTOR (EUROFUNG)"/>
    <property type="match status" value="1"/>
</dbReference>
<protein>
    <submittedName>
        <fullName evidence="7">Casein kinase II, regulatory subunit</fullName>
    </submittedName>
</protein>
<keyword evidence="1" id="KW-0479">Metal-binding</keyword>
<dbReference type="GO" id="GO:0006351">
    <property type="term" value="P:DNA-templated transcription"/>
    <property type="evidence" value="ECO:0007669"/>
    <property type="project" value="InterPro"/>
</dbReference>
<evidence type="ECO:0000259" key="6">
    <source>
        <dbReference type="PROSITE" id="PS50048"/>
    </source>
</evidence>
<dbReference type="SUPFAM" id="SSF57701">
    <property type="entry name" value="Zn2/Cys6 DNA-binding domain"/>
    <property type="match status" value="1"/>
</dbReference>
<keyword evidence="7" id="KW-0418">Kinase</keyword>
<dbReference type="HOGENOM" id="CLU_008828_0_0_1"/>
<dbReference type="GO" id="GO:0000981">
    <property type="term" value="F:DNA-binding transcription factor activity, RNA polymerase II-specific"/>
    <property type="evidence" value="ECO:0007669"/>
    <property type="project" value="InterPro"/>
</dbReference>
<dbReference type="Proteomes" id="UP000019374">
    <property type="component" value="Unassembled WGS sequence"/>
</dbReference>
<dbReference type="GO" id="GO:0008270">
    <property type="term" value="F:zinc ion binding"/>
    <property type="evidence" value="ECO:0007669"/>
    <property type="project" value="InterPro"/>
</dbReference>
<evidence type="ECO:0000256" key="2">
    <source>
        <dbReference type="ARBA" id="ARBA00023015"/>
    </source>
</evidence>
<sequence>MELIETQASDLRYLAQAPGALSDTASVSYGTPQPLPQASPPGSVSAPYGENSAANANKRKPPVDDGGPSDGQRQTRTKRNRVSPCRLQSLPIAVSADCAVGGRLHPAGYEYMTLANRLPLFCSIYLLHGKYPRLICPCPPPNADESLLALVTLQWIESWALTSAADLSNECKRRKIKCNGETPCQRCGNLNLTCLYAPNCCSNNFRDSDDFKNVLAQVTRLQDEVNWLSQTVKTLAPSNDRTTVGDNSAVAPSPSQSSASAQRPDQTSHASSRVFRGATSIAYSLDVANSTMANMGLRAMAEPDVEDRQPAQVAMPTGNPPRDPLFEFDKDEMVRLCQFHEDETGIMYPVLNIHTVIAHAKKIAPFLESARGQQRPFELLNDEKTLQLKMVLCCALVVEEHGHSDKAVELYESMEAVVNRKLMADVSDVANLPLLCLLAGYRFLSNDEVLAWRVMGQVVRLCVELGIHQKSGLMRIQDEAERKNSLNSFWSAYVLDRRWGFATGLPFAVQDDEIDPQLPFPDEYPFLVAMITYSRLGAKVWRQVSHFGPVLARELRQEEIDKLDGEILQWYETVPDEVKVRHWDKEKLMTSTPSYNLQRLRIWTYLRLNQIRIWLYTPILYSATSIMSNLQQARRVLDLAKDTIQYLNHLNSTTNLYRRMQVFYHQFLTSAIAVVFLASIHAPLHFSAACRDEFYLALDLVKDLSAKSWISKRLWRTIKSLKDVAPRFGLNPDDDAHSSAALGMIGLARGHLDPVEPSFPGLSMPTHQQPVQEPQLRQNGKQLQNELSRIFEGYVGLNALQLGPGEEHVPAHSGLTSRESSGTMFATDGTVFPQLRDMF</sequence>
<keyword evidence="2" id="KW-0805">Transcription regulation</keyword>
<dbReference type="InterPro" id="IPR001138">
    <property type="entry name" value="Zn2Cys6_DnaBD"/>
</dbReference>
<dbReference type="OrthoDB" id="3971593at2759"/>
<dbReference type="GO" id="GO:0016301">
    <property type="term" value="F:kinase activity"/>
    <property type="evidence" value="ECO:0007669"/>
    <property type="project" value="UniProtKB-KW"/>
</dbReference>
<dbReference type="PROSITE" id="PS50048">
    <property type="entry name" value="ZN2_CY6_FUNGAL_2"/>
    <property type="match status" value="1"/>
</dbReference>
<dbReference type="EMBL" id="KE652672">
    <property type="protein sequence ID" value="EQL00870.1"/>
    <property type="molecule type" value="Genomic_DNA"/>
</dbReference>
<dbReference type="InterPro" id="IPR051127">
    <property type="entry name" value="Fungal_SecMet_Regulators"/>
</dbReference>
<dbReference type="CDD" id="cd00067">
    <property type="entry name" value="GAL4"/>
    <property type="match status" value="1"/>
</dbReference>
<feature type="compositionally biased region" description="Polar residues" evidence="5">
    <location>
        <begin position="237"/>
        <end position="246"/>
    </location>
</feature>
<feature type="domain" description="Zn(2)-C6 fungal-type" evidence="6">
    <location>
        <begin position="171"/>
        <end position="196"/>
    </location>
</feature>
<dbReference type="AlphaFoldDB" id="T5A5W7"/>
<dbReference type="eggNOG" id="ENOG502S5RK">
    <property type="taxonomic scope" value="Eukaryota"/>
</dbReference>
<reference evidence="7 8" key="1">
    <citation type="journal article" date="2013" name="Chin. Sci. Bull.">
        <title>Genome survey uncovers the secrets of sex and lifestyle in caterpillar fungus.</title>
        <authorList>
            <person name="Hu X."/>
            <person name="Zhang Y."/>
            <person name="Xiao G."/>
            <person name="Zheng P."/>
            <person name="Xia Y."/>
            <person name="Zhang X."/>
            <person name="St Leger R.J."/>
            <person name="Liu X."/>
            <person name="Wang C."/>
        </authorList>
    </citation>
    <scope>NUCLEOTIDE SEQUENCE [LARGE SCALE GENOMIC DNA]</scope>
    <source>
        <strain evidence="8">Co18 / CGMCC 3.14243</strain>
        <tissue evidence="7">Fruit-body</tissue>
    </source>
</reference>
<dbReference type="Gene3D" id="4.10.240.10">
    <property type="entry name" value="Zn(2)-C6 fungal-type DNA-binding domain"/>
    <property type="match status" value="1"/>
</dbReference>
<feature type="compositionally biased region" description="Low complexity" evidence="5">
    <location>
        <begin position="248"/>
        <end position="262"/>
    </location>
</feature>
<keyword evidence="3" id="KW-0804">Transcription</keyword>
<feature type="region of interest" description="Disordered" evidence="5">
    <location>
        <begin position="23"/>
        <end position="82"/>
    </location>
</feature>
<dbReference type="InterPro" id="IPR007219">
    <property type="entry name" value="XnlR_reg_dom"/>
</dbReference>
<evidence type="ECO:0000313" key="8">
    <source>
        <dbReference type="Proteomes" id="UP000019374"/>
    </source>
</evidence>
<dbReference type="GO" id="GO:0000435">
    <property type="term" value="P:positive regulation of transcription from RNA polymerase II promoter by galactose"/>
    <property type="evidence" value="ECO:0007669"/>
    <property type="project" value="TreeGrafter"/>
</dbReference>
<dbReference type="CDD" id="cd12148">
    <property type="entry name" value="fungal_TF_MHR"/>
    <property type="match status" value="1"/>
</dbReference>
<accession>T5A5W7</accession>
<dbReference type="GO" id="GO:0005634">
    <property type="term" value="C:nucleus"/>
    <property type="evidence" value="ECO:0007669"/>
    <property type="project" value="TreeGrafter"/>
</dbReference>
<gene>
    <name evidence="7" type="ORF">OCS_03412</name>
</gene>
<dbReference type="PANTHER" id="PTHR47424">
    <property type="entry name" value="REGULATORY PROTEIN GAL4"/>
    <property type="match status" value="1"/>
</dbReference>
<evidence type="ECO:0000256" key="1">
    <source>
        <dbReference type="ARBA" id="ARBA00022723"/>
    </source>
</evidence>
<keyword evidence="7" id="KW-0808">Transferase</keyword>
<dbReference type="Pfam" id="PF04082">
    <property type="entry name" value="Fungal_trans"/>
    <property type="match status" value="1"/>
</dbReference>
<dbReference type="InterPro" id="IPR036864">
    <property type="entry name" value="Zn2-C6_fun-type_DNA-bd_sf"/>
</dbReference>
<name>T5A5W7_OPHSC</name>
<dbReference type="Pfam" id="PF00172">
    <property type="entry name" value="Zn_clus"/>
    <property type="match status" value="1"/>
</dbReference>
<feature type="region of interest" description="Disordered" evidence="5">
    <location>
        <begin position="237"/>
        <end position="273"/>
    </location>
</feature>
<evidence type="ECO:0000256" key="4">
    <source>
        <dbReference type="ARBA" id="ARBA00023242"/>
    </source>
</evidence>
<proteinExistence type="predicted"/>
<evidence type="ECO:0000256" key="5">
    <source>
        <dbReference type="SAM" id="MobiDB-lite"/>
    </source>
</evidence>